<sequence>MKKIITKVVNRYTTGLFVALSSTPALAQPVMGGNVGWVAAGAIAIVTIVGVAAVSAKSNDDNDDFVAS</sequence>
<feature type="signal peptide" evidence="2">
    <location>
        <begin position="1"/>
        <end position="27"/>
    </location>
</feature>
<keyword evidence="1" id="KW-1133">Transmembrane helix</keyword>
<organism evidence="3 4">
    <name type="scientific">Legionella septentrionalis</name>
    <dbReference type="NCBI Taxonomy" id="2498109"/>
    <lineage>
        <taxon>Bacteria</taxon>
        <taxon>Pseudomonadati</taxon>
        <taxon>Pseudomonadota</taxon>
        <taxon>Gammaproteobacteria</taxon>
        <taxon>Legionellales</taxon>
        <taxon>Legionellaceae</taxon>
        <taxon>Legionella</taxon>
    </lineage>
</organism>
<feature type="transmembrane region" description="Helical" evidence="1">
    <location>
        <begin position="37"/>
        <end position="56"/>
    </location>
</feature>
<name>A0A3S0X5S2_9GAMM</name>
<evidence type="ECO:0000256" key="1">
    <source>
        <dbReference type="SAM" id="Phobius"/>
    </source>
</evidence>
<evidence type="ECO:0000313" key="4">
    <source>
        <dbReference type="Proteomes" id="UP000288012"/>
    </source>
</evidence>
<protein>
    <submittedName>
        <fullName evidence="3">Uncharacterized protein</fullName>
    </submittedName>
</protein>
<feature type="chain" id="PRO_5018557633" evidence="2">
    <location>
        <begin position="28"/>
        <end position="68"/>
    </location>
</feature>
<keyword evidence="4" id="KW-1185">Reference proteome</keyword>
<gene>
    <name evidence="3" type="ORF">EKM59_00770</name>
</gene>
<dbReference type="RefSeq" id="WP_126953236.1">
    <property type="nucleotide sequence ID" value="NZ_RZGR01000002.1"/>
</dbReference>
<evidence type="ECO:0000313" key="3">
    <source>
        <dbReference type="EMBL" id="RUQ91046.1"/>
    </source>
</evidence>
<evidence type="ECO:0000256" key="2">
    <source>
        <dbReference type="SAM" id="SignalP"/>
    </source>
</evidence>
<proteinExistence type="predicted"/>
<keyword evidence="2" id="KW-0732">Signal</keyword>
<accession>A0A3S0X5S2</accession>
<keyword evidence="1" id="KW-0472">Membrane</keyword>
<dbReference type="EMBL" id="RZGR01000002">
    <property type="protein sequence ID" value="RUQ91046.1"/>
    <property type="molecule type" value="Genomic_DNA"/>
</dbReference>
<dbReference type="AlphaFoldDB" id="A0A3S0X5S2"/>
<comment type="caution">
    <text evidence="3">The sequence shown here is derived from an EMBL/GenBank/DDBJ whole genome shotgun (WGS) entry which is preliminary data.</text>
</comment>
<dbReference type="Proteomes" id="UP000288012">
    <property type="component" value="Unassembled WGS sequence"/>
</dbReference>
<reference evidence="3 4" key="1">
    <citation type="submission" date="2018-12" db="EMBL/GenBank/DDBJ databases">
        <title>Legionella sp,whole genome shotgun sequence.</title>
        <authorList>
            <person name="Wu H."/>
        </authorList>
    </citation>
    <scope>NUCLEOTIDE SEQUENCE [LARGE SCALE GENOMIC DNA]</scope>
    <source>
        <strain evidence="4">km714</strain>
    </source>
</reference>
<keyword evidence="1" id="KW-0812">Transmembrane</keyword>